<dbReference type="AlphaFoldDB" id="A0AAV4SMU9"/>
<comment type="caution">
    <text evidence="1">The sequence shown here is derived from an EMBL/GenBank/DDBJ whole genome shotgun (WGS) entry which is preliminary data.</text>
</comment>
<accession>A0AAV4SMU9</accession>
<sequence length="84" mass="9415">MFMKGALSFRICRVDVNLTEEGPIVQEDARAAAEDDTVLKRGDRKIIMPSVHSCCNHSAVKREREEKALCCVLCEEWGDATMSL</sequence>
<keyword evidence="2" id="KW-1185">Reference proteome</keyword>
<evidence type="ECO:0000313" key="1">
    <source>
        <dbReference type="EMBL" id="GIY34576.1"/>
    </source>
</evidence>
<protein>
    <submittedName>
        <fullName evidence="1">Uncharacterized protein</fullName>
    </submittedName>
</protein>
<proteinExistence type="predicted"/>
<reference evidence="1 2" key="1">
    <citation type="submission" date="2021-06" db="EMBL/GenBank/DDBJ databases">
        <title>Caerostris darwini draft genome.</title>
        <authorList>
            <person name="Kono N."/>
            <person name="Arakawa K."/>
        </authorList>
    </citation>
    <scope>NUCLEOTIDE SEQUENCE [LARGE SCALE GENOMIC DNA]</scope>
</reference>
<organism evidence="1 2">
    <name type="scientific">Caerostris darwini</name>
    <dbReference type="NCBI Taxonomy" id="1538125"/>
    <lineage>
        <taxon>Eukaryota</taxon>
        <taxon>Metazoa</taxon>
        <taxon>Ecdysozoa</taxon>
        <taxon>Arthropoda</taxon>
        <taxon>Chelicerata</taxon>
        <taxon>Arachnida</taxon>
        <taxon>Araneae</taxon>
        <taxon>Araneomorphae</taxon>
        <taxon>Entelegynae</taxon>
        <taxon>Araneoidea</taxon>
        <taxon>Araneidae</taxon>
        <taxon>Caerostris</taxon>
    </lineage>
</organism>
<dbReference type="EMBL" id="BPLQ01008079">
    <property type="protein sequence ID" value="GIY34576.1"/>
    <property type="molecule type" value="Genomic_DNA"/>
</dbReference>
<gene>
    <name evidence="1" type="ORF">CDAR_430431</name>
</gene>
<evidence type="ECO:0000313" key="2">
    <source>
        <dbReference type="Proteomes" id="UP001054837"/>
    </source>
</evidence>
<dbReference type="Proteomes" id="UP001054837">
    <property type="component" value="Unassembled WGS sequence"/>
</dbReference>
<name>A0AAV4SMU9_9ARAC</name>